<reference evidence="13 14" key="1">
    <citation type="submission" date="2019-08" db="EMBL/GenBank/DDBJ databases">
        <authorList>
            <person name="Peeters C."/>
        </authorList>
    </citation>
    <scope>NUCLEOTIDE SEQUENCE [LARGE SCALE GENOMIC DNA]</scope>
    <source>
        <strain evidence="13 14">LMG 31012</strain>
    </source>
</reference>
<dbReference type="SUPFAM" id="SSF55874">
    <property type="entry name" value="ATPase domain of HSP90 chaperone/DNA topoisomerase II/histidine kinase"/>
    <property type="match status" value="1"/>
</dbReference>
<dbReference type="SMART" id="SM00388">
    <property type="entry name" value="HisKA"/>
    <property type="match status" value="1"/>
</dbReference>
<evidence type="ECO:0000256" key="8">
    <source>
        <dbReference type="ARBA" id="ARBA00022989"/>
    </source>
</evidence>
<dbReference type="SMART" id="SM00387">
    <property type="entry name" value="HATPase_c"/>
    <property type="match status" value="1"/>
</dbReference>
<evidence type="ECO:0000256" key="6">
    <source>
        <dbReference type="ARBA" id="ARBA00022692"/>
    </source>
</evidence>
<dbReference type="EMBL" id="CABPSH010000018">
    <property type="protein sequence ID" value="VVE46537.1"/>
    <property type="molecule type" value="Genomic_DNA"/>
</dbReference>
<proteinExistence type="predicted"/>
<dbReference type="SUPFAM" id="SSF47384">
    <property type="entry name" value="Homodimeric domain of signal transducing histidine kinase"/>
    <property type="match status" value="1"/>
</dbReference>
<protein>
    <recommendedName>
        <fullName evidence="3">histidine kinase</fullName>
        <ecNumber evidence="3">2.7.13.3</ecNumber>
    </recommendedName>
</protein>
<dbReference type="InterPro" id="IPR036890">
    <property type="entry name" value="HATPase_C_sf"/>
</dbReference>
<dbReference type="InterPro" id="IPR003661">
    <property type="entry name" value="HisK_dim/P_dom"/>
</dbReference>
<evidence type="ECO:0000256" key="1">
    <source>
        <dbReference type="ARBA" id="ARBA00000085"/>
    </source>
</evidence>
<dbReference type="Proteomes" id="UP000400981">
    <property type="component" value="Unassembled WGS sequence"/>
</dbReference>
<dbReference type="InterPro" id="IPR004358">
    <property type="entry name" value="Sig_transdc_His_kin-like_C"/>
</dbReference>
<keyword evidence="5" id="KW-0808">Transferase</keyword>
<dbReference type="EC" id="2.7.13.3" evidence="3"/>
<evidence type="ECO:0000313" key="13">
    <source>
        <dbReference type="EMBL" id="VVE46537.1"/>
    </source>
</evidence>
<dbReference type="PROSITE" id="PS50109">
    <property type="entry name" value="HIS_KIN"/>
    <property type="match status" value="1"/>
</dbReference>
<dbReference type="PRINTS" id="PR00344">
    <property type="entry name" value="BCTRLSENSOR"/>
</dbReference>
<dbReference type="OrthoDB" id="8554694at2"/>
<evidence type="ECO:0000256" key="5">
    <source>
        <dbReference type="ARBA" id="ARBA00022679"/>
    </source>
</evidence>
<keyword evidence="4" id="KW-0597">Phosphoprotein</keyword>
<dbReference type="PANTHER" id="PTHR45436">
    <property type="entry name" value="SENSOR HISTIDINE KINASE YKOH"/>
    <property type="match status" value="1"/>
</dbReference>
<sequence length="462" mass="50195">MDGLKGRLSDSIRLRLSLWLSAAILFFAVIAGVISFGAAFDEAHELQDDVLRQVAALVDNNNLPTSEFHNLRAPQASDEEARVIVQRLGASIPPSAGDGDDKLPLPLPVTMRDGLTTLTSGGEPYRVLVKTLRSGTRIAVAQETDVRDEIARTSAIRTVMPLVAFVPVLLIVVGWLVRRIFRPVASLSKEIDQRQYSELHAVPADHLPSEIRPFIRAINNLLSRVATSVDAQRRFVADAAHELRTPLTALSLQAERLSEAQMSATAEERLIELRHGIERGRHMLEHLLTLSSVQAMPRDGNARTESVLQVYRHILETLYPLAEAKQIDIGIEAKGDVSLCVSPADLSVLMKNLVDNAIRYTPAGGRVDLMLEVSECQAKLRVQDTGPGIPPGERARVFDPFYRVLGTTQSGSGLGLSIVKAIADKMGASLSLAYSDENTGRGLSVCLIVSLALPLPPKDGKA</sequence>
<keyword evidence="9" id="KW-0902">Two-component regulatory system</keyword>
<evidence type="ECO:0000256" key="2">
    <source>
        <dbReference type="ARBA" id="ARBA00004141"/>
    </source>
</evidence>
<dbReference type="RefSeq" id="WP_094068926.1">
    <property type="nucleotide sequence ID" value="NZ_CABPSH010000018.1"/>
</dbReference>
<comment type="catalytic activity">
    <reaction evidence="1">
        <text>ATP + protein L-histidine = ADP + protein N-phospho-L-histidine.</text>
        <dbReference type="EC" id="2.7.13.3"/>
    </reaction>
</comment>
<dbReference type="GO" id="GO:0005886">
    <property type="term" value="C:plasma membrane"/>
    <property type="evidence" value="ECO:0007669"/>
    <property type="project" value="TreeGrafter"/>
</dbReference>
<evidence type="ECO:0000259" key="12">
    <source>
        <dbReference type="PROSITE" id="PS50109"/>
    </source>
</evidence>
<feature type="domain" description="Histidine kinase" evidence="12">
    <location>
        <begin position="238"/>
        <end position="451"/>
    </location>
</feature>
<name>A0A5E4YDM6_9BURK</name>
<evidence type="ECO:0000313" key="14">
    <source>
        <dbReference type="Proteomes" id="UP000400981"/>
    </source>
</evidence>
<keyword evidence="8 11" id="KW-1133">Transmembrane helix</keyword>
<keyword evidence="6 11" id="KW-0812">Transmembrane</keyword>
<evidence type="ECO:0000256" key="11">
    <source>
        <dbReference type="SAM" id="Phobius"/>
    </source>
</evidence>
<evidence type="ECO:0000256" key="9">
    <source>
        <dbReference type="ARBA" id="ARBA00023012"/>
    </source>
</evidence>
<evidence type="ECO:0000256" key="10">
    <source>
        <dbReference type="ARBA" id="ARBA00023136"/>
    </source>
</evidence>
<feature type="transmembrane region" description="Helical" evidence="11">
    <location>
        <begin position="155"/>
        <end position="177"/>
    </location>
</feature>
<keyword evidence="7 13" id="KW-0418">Kinase</keyword>
<gene>
    <name evidence="13" type="ORF">PEP31012_04467</name>
</gene>
<dbReference type="InterPro" id="IPR050428">
    <property type="entry name" value="TCS_sensor_his_kinase"/>
</dbReference>
<dbReference type="Gene3D" id="3.30.565.10">
    <property type="entry name" value="Histidine kinase-like ATPase, C-terminal domain"/>
    <property type="match status" value="1"/>
</dbReference>
<dbReference type="Pfam" id="PF02518">
    <property type="entry name" value="HATPase_c"/>
    <property type="match status" value="1"/>
</dbReference>
<keyword evidence="10 11" id="KW-0472">Membrane</keyword>
<dbReference type="CDD" id="cd00082">
    <property type="entry name" value="HisKA"/>
    <property type="match status" value="1"/>
</dbReference>
<dbReference type="InterPro" id="IPR005467">
    <property type="entry name" value="His_kinase_dom"/>
</dbReference>
<dbReference type="AlphaFoldDB" id="A0A5E4YDM6"/>
<evidence type="ECO:0000256" key="3">
    <source>
        <dbReference type="ARBA" id="ARBA00012438"/>
    </source>
</evidence>
<dbReference type="PANTHER" id="PTHR45436:SF15">
    <property type="entry name" value="SENSOR HISTIDINE KINASE CUSS"/>
    <property type="match status" value="1"/>
</dbReference>
<dbReference type="InterPro" id="IPR036097">
    <property type="entry name" value="HisK_dim/P_sf"/>
</dbReference>
<dbReference type="Pfam" id="PF00512">
    <property type="entry name" value="HisKA"/>
    <property type="match status" value="1"/>
</dbReference>
<dbReference type="InterPro" id="IPR003594">
    <property type="entry name" value="HATPase_dom"/>
</dbReference>
<evidence type="ECO:0000256" key="4">
    <source>
        <dbReference type="ARBA" id="ARBA00022553"/>
    </source>
</evidence>
<dbReference type="GO" id="GO:0000155">
    <property type="term" value="F:phosphorelay sensor kinase activity"/>
    <property type="evidence" value="ECO:0007669"/>
    <property type="project" value="InterPro"/>
</dbReference>
<dbReference type="Gene3D" id="1.10.287.130">
    <property type="match status" value="1"/>
</dbReference>
<evidence type="ECO:0000256" key="7">
    <source>
        <dbReference type="ARBA" id="ARBA00022777"/>
    </source>
</evidence>
<feature type="transmembrane region" description="Helical" evidence="11">
    <location>
        <begin position="16"/>
        <end position="40"/>
    </location>
</feature>
<accession>A0A5E4YDM6</accession>
<keyword evidence="14" id="KW-1185">Reference proteome</keyword>
<organism evidence="13 14">
    <name type="scientific">Pandoraea eparura</name>
    <dbReference type="NCBI Taxonomy" id="2508291"/>
    <lineage>
        <taxon>Bacteria</taxon>
        <taxon>Pseudomonadati</taxon>
        <taxon>Pseudomonadota</taxon>
        <taxon>Betaproteobacteria</taxon>
        <taxon>Burkholderiales</taxon>
        <taxon>Burkholderiaceae</taxon>
        <taxon>Pandoraea</taxon>
    </lineage>
</organism>
<comment type="subcellular location">
    <subcellularLocation>
        <location evidence="2">Membrane</location>
        <topology evidence="2">Multi-pass membrane protein</topology>
    </subcellularLocation>
</comment>